<accession>A0A2G5HX96</accession>
<gene>
    <name evidence="3" type="ORF">CB0940_05717</name>
    <name evidence="4" type="ORF">RHO25_002910</name>
</gene>
<reference evidence="3 5" key="1">
    <citation type="submission" date="2015-10" db="EMBL/GenBank/DDBJ databases">
        <title>The cercosporin biosynthetic gene cluster was horizontally transferred to several fungal lineages and shown to be expanded in Cercospora beticola based on microsynteny with recipient genomes.</title>
        <authorList>
            <person name="De Jonge R."/>
            <person name="Ebert M.K."/>
            <person name="Suttle J.C."/>
            <person name="Jurick Ii W.M."/>
            <person name="Secor G.A."/>
            <person name="Thomma B.P."/>
            <person name="Van De Peer Y."/>
            <person name="Bolton M.D."/>
        </authorList>
    </citation>
    <scope>NUCLEOTIDE SEQUENCE [LARGE SCALE GENOMIC DNA]</scope>
    <source>
        <strain evidence="3 5">09-40</strain>
    </source>
</reference>
<evidence type="ECO:0000313" key="5">
    <source>
        <dbReference type="Proteomes" id="UP000230605"/>
    </source>
</evidence>
<dbReference type="Proteomes" id="UP001302367">
    <property type="component" value="Chromosome 2"/>
</dbReference>
<protein>
    <submittedName>
        <fullName evidence="3">Uncharacterized protein</fullName>
    </submittedName>
</protein>
<dbReference type="Proteomes" id="UP000230605">
    <property type="component" value="Chromosome 2"/>
</dbReference>
<keyword evidence="2" id="KW-0732">Signal</keyword>
<organism evidence="3 5">
    <name type="scientific">Cercospora beticola</name>
    <name type="common">Sugarbeet leaf spot fungus</name>
    <dbReference type="NCBI Taxonomy" id="122368"/>
    <lineage>
        <taxon>Eukaryota</taxon>
        <taxon>Fungi</taxon>
        <taxon>Dikarya</taxon>
        <taxon>Ascomycota</taxon>
        <taxon>Pezizomycotina</taxon>
        <taxon>Dothideomycetes</taxon>
        <taxon>Dothideomycetidae</taxon>
        <taxon>Mycosphaerellales</taxon>
        <taxon>Mycosphaerellaceae</taxon>
        <taxon>Cercospora</taxon>
    </lineage>
</organism>
<evidence type="ECO:0000256" key="2">
    <source>
        <dbReference type="SAM" id="SignalP"/>
    </source>
</evidence>
<reference evidence="4 6" key="2">
    <citation type="submission" date="2023-09" db="EMBL/GenBank/DDBJ databases">
        <title>Complete-Gapless Cercospora beticola genome.</title>
        <authorList>
            <person name="Wyatt N.A."/>
            <person name="Spanner R.E."/>
            <person name="Bolton M.D."/>
        </authorList>
    </citation>
    <scope>NUCLEOTIDE SEQUENCE [LARGE SCALE GENOMIC DNA]</scope>
    <source>
        <strain evidence="4">Cb09-40</strain>
    </source>
</reference>
<dbReference type="EMBL" id="CP134185">
    <property type="protein sequence ID" value="WPA98298.1"/>
    <property type="molecule type" value="Genomic_DNA"/>
</dbReference>
<dbReference type="OrthoDB" id="3648289at2759"/>
<dbReference type="EMBL" id="LKMD01000102">
    <property type="protein sequence ID" value="PIA97131.1"/>
    <property type="molecule type" value="Genomic_DNA"/>
</dbReference>
<evidence type="ECO:0000256" key="1">
    <source>
        <dbReference type="SAM" id="MobiDB-lite"/>
    </source>
</evidence>
<dbReference type="PROSITE" id="PS51257">
    <property type="entry name" value="PROKAR_LIPOPROTEIN"/>
    <property type="match status" value="1"/>
</dbReference>
<proteinExistence type="predicted"/>
<feature type="signal peptide" evidence="2">
    <location>
        <begin position="1"/>
        <end position="21"/>
    </location>
</feature>
<keyword evidence="6" id="KW-1185">Reference proteome</keyword>
<sequence>MPTIKAATLLACLSLLSCATALPKENCSTKSTTTTTKPTTTSCAKSSTSARGGYPPSYPTGSAPVPYPTHDEPDTYPTDAPQEGYPGICPERTVTSTYGEVVTVTVTTEYPYGEGCTSTETATGDCPSTTVLATETAPAATSTVTETPPVVTVIDSTVTPPVVTVTTTLAGPIEKRDYPTWTGGRTKTVTVGGYETTKTVTDYYGGECETVTEPFSCASPTATSITTVTAEPSTITSTLEASTTSVTTTLTPSTVTATAIPTATVNVLRATGVVSIDPEDEAENAIVNSNNMYARLVLIPGTAERGRDRLITFDVAPTSPELASQFTLTGTDLRGTANDGEVLDWIANTYYYDISNIMYFSSSADPSDATYGYPAMTCSVAPDTNLLSCFNGDPTEGRDFSFKDKFTLCTGGGYSGFNPNGNLYITVDPEGQACTPVTIYFEQVILNQIIPPTPTPSGGNEETPTEGGQPPEIS</sequence>
<feature type="chain" id="PRO_5013841696" evidence="2">
    <location>
        <begin position="22"/>
        <end position="474"/>
    </location>
</feature>
<feature type="region of interest" description="Disordered" evidence="1">
    <location>
        <begin position="26"/>
        <end position="87"/>
    </location>
</feature>
<feature type="compositionally biased region" description="Low complexity" evidence="1">
    <location>
        <begin position="26"/>
        <end position="49"/>
    </location>
</feature>
<dbReference type="AlphaFoldDB" id="A0A2G5HX96"/>
<evidence type="ECO:0000313" key="6">
    <source>
        <dbReference type="Proteomes" id="UP001302367"/>
    </source>
</evidence>
<name>A0A2G5HX96_CERBT</name>
<feature type="region of interest" description="Disordered" evidence="1">
    <location>
        <begin position="450"/>
        <end position="474"/>
    </location>
</feature>
<evidence type="ECO:0000313" key="4">
    <source>
        <dbReference type="EMBL" id="WPA98298.1"/>
    </source>
</evidence>
<feature type="compositionally biased region" description="Low complexity" evidence="1">
    <location>
        <begin position="456"/>
        <end position="474"/>
    </location>
</feature>
<evidence type="ECO:0000313" key="3">
    <source>
        <dbReference type="EMBL" id="PIA97131.1"/>
    </source>
</evidence>